<dbReference type="Proteomes" id="UP001320544">
    <property type="component" value="Chromosome"/>
</dbReference>
<organism evidence="1 2">
    <name type="scientific">Raoultibacter timonensis</name>
    <dbReference type="NCBI Taxonomy" id="1907662"/>
    <lineage>
        <taxon>Bacteria</taxon>
        <taxon>Bacillati</taxon>
        <taxon>Actinomycetota</taxon>
        <taxon>Coriobacteriia</taxon>
        <taxon>Eggerthellales</taxon>
        <taxon>Eggerthellaceae</taxon>
        <taxon>Raoultibacter</taxon>
    </lineage>
</organism>
<dbReference type="Gene3D" id="1.10.1130.10">
    <property type="entry name" value="Flavocytochrome C3, Chain A"/>
    <property type="match status" value="1"/>
</dbReference>
<evidence type="ECO:0000313" key="2">
    <source>
        <dbReference type="Proteomes" id="UP001320544"/>
    </source>
</evidence>
<dbReference type="SUPFAM" id="SSF48695">
    <property type="entry name" value="Multiheme cytochromes"/>
    <property type="match status" value="1"/>
</dbReference>
<reference evidence="1 2" key="1">
    <citation type="submission" date="2022-01" db="EMBL/GenBank/DDBJ databases">
        <title>Novel bile acid biosynthetic pathways are enriched in the microbiome of centenarians.</title>
        <authorList>
            <person name="Sato Y."/>
            <person name="Atarashi K."/>
            <person name="Plichta R.D."/>
            <person name="Arai Y."/>
            <person name="Sasajima S."/>
            <person name="Kearney M.S."/>
            <person name="Suda W."/>
            <person name="Takeshita K."/>
            <person name="Sasaki T."/>
            <person name="Okamoto S."/>
            <person name="Skelly N.A."/>
            <person name="Okamura Y."/>
            <person name="Vlamakis H."/>
            <person name="Li Y."/>
            <person name="Tanoue T."/>
            <person name="Takei H."/>
            <person name="Nittono H."/>
            <person name="Narushima S."/>
            <person name="Irie J."/>
            <person name="Itoh H."/>
            <person name="Moriya K."/>
            <person name="Sugiura Y."/>
            <person name="Suematsu M."/>
            <person name="Moritoki N."/>
            <person name="Shibata S."/>
            <person name="Littman R.D."/>
            <person name="Fischbach A.M."/>
            <person name="Uwamino Y."/>
            <person name="Inoue T."/>
            <person name="Honda A."/>
            <person name="Hattori M."/>
            <person name="Murai T."/>
            <person name="Xavier J.R."/>
            <person name="Hirose N."/>
            <person name="Honda K."/>
        </authorList>
    </citation>
    <scope>NUCLEOTIDE SEQUENCE [LARGE SCALE GENOMIC DNA]</scope>
    <source>
        <strain evidence="1 2">CE91-St30</strain>
    </source>
</reference>
<name>A0ABN6MI81_9ACTN</name>
<keyword evidence="2" id="KW-1185">Reference proteome</keyword>
<evidence type="ECO:0008006" key="3">
    <source>
        <dbReference type="Google" id="ProtNLM"/>
    </source>
</evidence>
<protein>
    <recommendedName>
        <fullName evidence="3">Tetrahaem cytochrome domain-containing protein</fullName>
    </recommendedName>
</protein>
<gene>
    <name evidence="1" type="ORF">CE91St30_22860</name>
</gene>
<sequence>MKNGNLSAQSPSKTLIAIFVVIVIATTAACVYGCAPKETSEQATAQSDEEAPVMQGDFSFSADSDCATCHATEGGSMTDGNCPAANHAAQSCIDCHTDIDGLTSVHDGVAYGDKTAKRLKKTVVDEATCLTDVCHGSYEALAEKTASSTILTDNDGTTVNPHDMPVNEDHETIDCGSCHDMHATDDIAKTAQKACQSCHHMGTYECYTCHE</sequence>
<dbReference type="EMBL" id="AP025564">
    <property type="protein sequence ID" value="BDE96953.1"/>
    <property type="molecule type" value="Genomic_DNA"/>
</dbReference>
<dbReference type="InterPro" id="IPR036280">
    <property type="entry name" value="Multihaem_cyt_sf"/>
</dbReference>
<dbReference type="PROSITE" id="PS51257">
    <property type="entry name" value="PROKAR_LIPOPROTEIN"/>
    <property type="match status" value="1"/>
</dbReference>
<proteinExistence type="predicted"/>
<evidence type="ECO:0000313" key="1">
    <source>
        <dbReference type="EMBL" id="BDE96953.1"/>
    </source>
</evidence>
<accession>A0ABN6MI81</accession>